<dbReference type="Pfam" id="PF00071">
    <property type="entry name" value="Ras"/>
    <property type="match status" value="1"/>
</dbReference>
<gene>
    <name evidence="3" type="ORF">METZ01_LOCUS320717</name>
</gene>
<sequence>METNPSLEILNLKTTLVLLGEAAVGKTSIVRRMTKGTFDNYSESTIGAAFNSYARKYGNRIVKFEIWDTAGQERYRSITPLYYRNATSAFLVYDITSKD</sequence>
<proteinExistence type="predicted"/>
<dbReference type="AlphaFoldDB" id="A0A382P3B8"/>
<feature type="non-terminal residue" evidence="3">
    <location>
        <position position="99"/>
    </location>
</feature>
<dbReference type="InterPro" id="IPR027417">
    <property type="entry name" value="P-loop_NTPase"/>
</dbReference>
<keyword evidence="2" id="KW-0342">GTP-binding</keyword>
<dbReference type="GO" id="GO:0005525">
    <property type="term" value="F:GTP binding"/>
    <property type="evidence" value="ECO:0007669"/>
    <property type="project" value="UniProtKB-KW"/>
</dbReference>
<keyword evidence="1" id="KW-0547">Nucleotide-binding</keyword>
<organism evidence="3">
    <name type="scientific">marine metagenome</name>
    <dbReference type="NCBI Taxonomy" id="408172"/>
    <lineage>
        <taxon>unclassified sequences</taxon>
        <taxon>metagenomes</taxon>
        <taxon>ecological metagenomes</taxon>
    </lineage>
</organism>
<dbReference type="SMART" id="SM00175">
    <property type="entry name" value="RAB"/>
    <property type="match status" value="1"/>
</dbReference>
<name>A0A382P3B8_9ZZZZ</name>
<dbReference type="InterPro" id="IPR001806">
    <property type="entry name" value="Small_GTPase"/>
</dbReference>
<dbReference type="PROSITE" id="PS51419">
    <property type="entry name" value="RAB"/>
    <property type="match status" value="1"/>
</dbReference>
<dbReference type="NCBIfam" id="TIGR00231">
    <property type="entry name" value="small_GTP"/>
    <property type="match status" value="1"/>
</dbReference>
<evidence type="ECO:0000256" key="2">
    <source>
        <dbReference type="ARBA" id="ARBA00023134"/>
    </source>
</evidence>
<dbReference type="PANTHER" id="PTHR24073">
    <property type="entry name" value="DRAB5-RELATED"/>
    <property type="match status" value="1"/>
</dbReference>
<dbReference type="InterPro" id="IPR005225">
    <property type="entry name" value="Small_GTP-bd"/>
</dbReference>
<evidence type="ECO:0000256" key="1">
    <source>
        <dbReference type="ARBA" id="ARBA00022741"/>
    </source>
</evidence>
<reference evidence="3" key="1">
    <citation type="submission" date="2018-05" db="EMBL/GenBank/DDBJ databases">
        <authorList>
            <person name="Lanie J.A."/>
            <person name="Ng W.-L."/>
            <person name="Kazmierczak K.M."/>
            <person name="Andrzejewski T.M."/>
            <person name="Davidsen T.M."/>
            <person name="Wayne K.J."/>
            <person name="Tettelin H."/>
            <person name="Glass J.I."/>
            <person name="Rusch D."/>
            <person name="Podicherti R."/>
            <person name="Tsui H.-C.T."/>
            <person name="Winkler M.E."/>
        </authorList>
    </citation>
    <scope>NUCLEOTIDE SEQUENCE</scope>
</reference>
<protein>
    <submittedName>
        <fullName evidence="3">Uncharacterized protein</fullName>
    </submittedName>
</protein>
<dbReference type="PRINTS" id="PR00449">
    <property type="entry name" value="RASTRNSFRMNG"/>
</dbReference>
<accession>A0A382P3B8</accession>
<dbReference type="EMBL" id="UINC01104592">
    <property type="protein sequence ID" value="SVC67863.1"/>
    <property type="molecule type" value="Genomic_DNA"/>
</dbReference>
<dbReference type="GO" id="GO:0003924">
    <property type="term" value="F:GTPase activity"/>
    <property type="evidence" value="ECO:0007669"/>
    <property type="project" value="InterPro"/>
</dbReference>
<evidence type="ECO:0000313" key="3">
    <source>
        <dbReference type="EMBL" id="SVC67863.1"/>
    </source>
</evidence>
<dbReference type="Gene3D" id="3.40.50.300">
    <property type="entry name" value="P-loop containing nucleotide triphosphate hydrolases"/>
    <property type="match status" value="1"/>
</dbReference>
<dbReference type="SUPFAM" id="SSF52540">
    <property type="entry name" value="P-loop containing nucleoside triphosphate hydrolases"/>
    <property type="match status" value="1"/>
</dbReference>